<dbReference type="VEuPathDB" id="MicrosporidiaDB:EDEG_02693"/>
<organism evidence="1 2">
    <name type="scientific">Edhazardia aedis (strain USNM 41457)</name>
    <name type="common">Microsporidian parasite</name>
    <dbReference type="NCBI Taxonomy" id="1003232"/>
    <lineage>
        <taxon>Eukaryota</taxon>
        <taxon>Fungi</taxon>
        <taxon>Fungi incertae sedis</taxon>
        <taxon>Microsporidia</taxon>
        <taxon>Edhazardia</taxon>
    </lineage>
</organism>
<dbReference type="EMBL" id="AFBI03000051">
    <property type="protein sequence ID" value="EJW02928.1"/>
    <property type="molecule type" value="Genomic_DNA"/>
</dbReference>
<dbReference type="Proteomes" id="UP000003163">
    <property type="component" value="Unassembled WGS sequence"/>
</dbReference>
<dbReference type="Pfam" id="PF17027">
    <property type="entry name" value="Bromo_TP_like"/>
    <property type="match status" value="1"/>
</dbReference>
<reference evidence="2" key="2">
    <citation type="submission" date="2015-07" db="EMBL/GenBank/DDBJ databases">
        <title>Contrasting host-pathogen interactions and genome evolution in two generalist and specialist microsporidian pathogens of mosquitoes.</title>
        <authorList>
            <consortium name="The Broad Institute Genomics Platform"/>
            <consortium name="The Broad Institute Genome Sequencing Center for Infectious Disease"/>
            <person name="Cuomo C.A."/>
            <person name="Sanscrainte N.D."/>
            <person name="Goldberg J.M."/>
            <person name="Heiman D."/>
            <person name="Young S."/>
            <person name="Zeng Q."/>
            <person name="Becnel J.J."/>
            <person name="Birren B.W."/>
        </authorList>
    </citation>
    <scope>NUCLEOTIDE SEQUENCE [LARGE SCALE GENOMIC DNA]</scope>
    <source>
        <strain evidence="2">USNM 41457</strain>
    </source>
</reference>
<proteinExistence type="predicted"/>
<reference evidence="1 2" key="1">
    <citation type="submission" date="2011-08" db="EMBL/GenBank/DDBJ databases">
        <authorList>
            <person name="Liu Z.J."/>
            <person name="Shi F.L."/>
            <person name="Lu J.Q."/>
            <person name="Li M."/>
            <person name="Wang Z.L."/>
        </authorList>
    </citation>
    <scope>NUCLEOTIDE SEQUENCE [LARGE SCALE GENOMIC DNA]</scope>
    <source>
        <strain evidence="1 2">USNM 41457</strain>
    </source>
</reference>
<gene>
    <name evidence="1" type="ORF">EDEG_02693</name>
</gene>
<name>J8ZTB7_EDHAE</name>
<protein>
    <submittedName>
        <fullName evidence="1">Uncharacterized protein</fullName>
    </submittedName>
</protein>
<keyword evidence="2" id="KW-1185">Reference proteome</keyword>
<sequence>MKRFHHKFLKLCISEILLITGYQRTTSSSISILADVGYHVLESLCNSIRSKDPKVMLKHLHSAFGAGAIDFSKMFTSGECTLKDLKILPKNYEFEVRDSNAVLSSSDSSKVLEKSSEDVNRKDFSQYLYDLVDSYLLDTLSESLESQIDDFLNQSKESGTDEDNNRGDITVIQSINNDDINDRKKRKYSDFQAVNNSSQSNIYNLTNDPDNNPMKSEIMQNIPLCNNPVLRTCKNTELQIDHSPEQYQNDINNSTKHINSYQKSIVYSTDAHIKLLEELTFTEKNLHNELIVEINDSGGWMNDDDYILLLENNAHRIHNLSGYQPLHGSEIIEEIKDFCFNDPDKSFYKM</sequence>
<dbReference type="InParanoid" id="J8ZTB7"/>
<dbReference type="InterPro" id="IPR031498">
    <property type="entry name" value="Bromo_TP-like"/>
</dbReference>
<accession>J8ZTB7</accession>
<comment type="caution">
    <text evidence="1">The sequence shown here is derived from an EMBL/GenBank/DDBJ whole genome shotgun (WGS) entry which is preliminary data.</text>
</comment>
<dbReference type="AlphaFoldDB" id="J8ZTB7"/>
<evidence type="ECO:0000313" key="2">
    <source>
        <dbReference type="Proteomes" id="UP000003163"/>
    </source>
</evidence>
<dbReference type="HOGENOM" id="CLU_792335_0_0_1"/>
<evidence type="ECO:0000313" key="1">
    <source>
        <dbReference type="EMBL" id="EJW02928.1"/>
    </source>
</evidence>